<sequence length="91" mass="10346">MSKLRTPKPTTLDALLQQLAITNKPTYFVIGCASGKAEVLVTMAVQGEQIQNWEELAHRRREQASSCFPKYDQVHLYLRLPNGRICDITNE</sequence>
<organism evidence="1 2">
    <name type="scientific">Fibrella aestuarina BUZ 2</name>
    <dbReference type="NCBI Taxonomy" id="1166018"/>
    <lineage>
        <taxon>Bacteria</taxon>
        <taxon>Pseudomonadati</taxon>
        <taxon>Bacteroidota</taxon>
        <taxon>Cytophagia</taxon>
        <taxon>Cytophagales</taxon>
        <taxon>Spirosomataceae</taxon>
        <taxon>Fibrella</taxon>
    </lineage>
</organism>
<dbReference type="Proteomes" id="UP000011058">
    <property type="component" value="Chromosome"/>
</dbReference>
<proteinExistence type="predicted"/>
<dbReference type="EMBL" id="HE796683">
    <property type="protein sequence ID" value="CCH02043.1"/>
    <property type="molecule type" value="Genomic_DNA"/>
</dbReference>
<dbReference type="RefSeq" id="WP_015333142.1">
    <property type="nucleotide sequence ID" value="NC_020054.1"/>
</dbReference>
<name>I0KD40_9BACT</name>
<dbReference type="KEGG" id="fae:FAES_4043"/>
<accession>I0KD40</accession>
<dbReference type="STRING" id="1166018.FAES_4043"/>
<protein>
    <submittedName>
        <fullName evidence="1">Uncharacterized protein</fullName>
    </submittedName>
</protein>
<dbReference type="AlphaFoldDB" id="I0KD40"/>
<keyword evidence="2" id="KW-1185">Reference proteome</keyword>
<evidence type="ECO:0000313" key="2">
    <source>
        <dbReference type="Proteomes" id="UP000011058"/>
    </source>
</evidence>
<reference evidence="1 2" key="1">
    <citation type="journal article" date="2012" name="J. Bacteriol.">
        <title>Genome Sequence of Fibrella aestuarina BUZ 2T, a Filamentous Marine Bacterium.</title>
        <authorList>
            <person name="Filippini M."/>
            <person name="Qi W."/>
            <person name="Blom J."/>
            <person name="Goesmann A."/>
            <person name="Smits T.H."/>
            <person name="Bagheri H.C."/>
        </authorList>
    </citation>
    <scope>NUCLEOTIDE SEQUENCE [LARGE SCALE GENOMIC DNA]</scope>
    <source>
        <strain evidence="2">BUZ 2T</strain>
    </source>
</reference>
<gene>
    <name evidence="1" type="ORF">FAES_4043</name>
</gene>
<dbReference type="HOGENOM" id="CLU_2422579_0_0_10"/>
<evidence type="ECO:0000313" key="1">
    <source>
        <dbReference type="EMBL" id="CCH02043.1"/>
    </source>
</evidence>